<keyword evidence="4" id="KW-1185">Reference proteome</keyword>
<dbReference type="VEuPathDB" id="FungiDB:UREG_06207"/>
<dbReference type="GO" id="GO:0043130">
    <property type="term" value="F:ubiquitin binding"/>
    <property type="evidence" value="ECO:0007669"/>
    <property type="project" value="InterPro"/>
</dbReference>
<dbReference type="RefSeq" id="XP_002583240.1">
    <property type="nucleotide sequence ID" value="XM_002583194.1"/>
</dbReference>
<dbReference type="HOGENOM" id="CLU_026590_0_0_1"/>
<sequence length="663" mass="73266">MLEPKPPPLAPVPPASIRDRIPSEDWAACLDAWIASVEFRLRLSESDFESLAPKDGQAVSFLLSYHDSSTTFTGPKASTLRRLCFLLTQRLLLVPNQALEDSLNCRFLAKLCATYNSGSALKSLLRKVWQRHSKFVTADIEKGKSTLIRQLSQRNSEVERDVLATLQSFTQLAFSLPEIGYVLMTGSDYIDTLFEAYQTQKNKTLQDSIVANIYVSLSSLMLLSPPAISLLLDQLFNLKALAKVDVTTLQKGPNLLSDLICSTNLLKRMHRLFSATPQKRAENLVSSLRSYITVCRGLHSAHRQRPPKKDKGKQRQTIEDDVNEFHVHKMSLVTQVQDLFPDLGTGYIVKLLDHYSDDVESAISNLVEDTLPPHLKSLDHSEQLHIAEVMPDIAPRSTPPALPPSFPRKNVFDNDEFDRLDISQSKLHFGRANADLTADDILADRSGHSVNKAAILSALAAFDSDDDERDDTYDIADVGGTVDSMPPGTSVDPDTESGRRTSGGLNEDAEFALFRLYKSDPDAFKRDAATRRSQQRASLRKETGMTDEGIEGWAVMLTRDPKPMLSLPDSPRMARVICHPPPTGNQLRRMEKVETVTAMAPLEDHVVADGDKGEVEGEGVVGVETVVVEAVHEAMLPALPVTTIRHLLGDGRMPTGPTSKKDG</sequence>
<dbReference type="Gene3D" id="1.10.8.10">
    <property type="entry name" value="DNA helicase RuvA subunit, C-terminal domain"/>
    <property type="match status" value="1"/>
</dbReference>
<feature type="domain" description="CUE" evidence="2">
    <location>
        <begin position="328"/>
        <end position="371"/>
    </location>
</feature>
<dbReference type="PROSITE" id="PS51140">
    <property type="entry name" value="CUE"/>
    <property type="match status" value="1"/>
</dbReference>
<evidence type="ECO:0000313" key="4">
    <source>
        <dbReference type="Proteomes" id="UP000002058"/>
    </source>
</evidence>
<dbReference type="InParanoid" id="C4JX34"/>
<gene>
    <name evidence="3" type="ORF">UREG_06207</name>
</gene>
<dbReference type="InterPro" id="IPR041800">
    <property type="entry name" value="ASCC2_CUE"/>
</dbReference>
<evidence type="ECO:0000256" key="1">
    <source>
        <dbReference type="SAM" id="MobiDB-lite"/>
    </source>
</evidence>
<dbReference type="Pfam" id="PF02845">
    <property type="entry name" value="CUE"/>
    <property type="match status" value="1"/>
</dbReference>
<dbReference type="AlphaFoldDB" id="C4JX34"/>
<dbReference type="InterPro" id="IPR052586">
    <property type="entry name" value="ASCC2"/>
</dbReference>
<proteinExistence type="predicted"/>
<dbReference type="SMART" id="SM00546">
    <property type="entry name" value="CUE"/>
    <property type="match status" value="1"/>
</dbReference>
<feature type="region of interest" description="Disordered" evidence="1">
    <location>
        <begin position="466"/>
        <end position="504"/>
    </location>
</feature>
<dbReference type="CDD" id="cd14364">
    <property type="entry name" value="CUE_ASCC2"/>
    <property type="match status" value="1"/>
</dbReference>
<organism evidence="3 4">
    <name type="scientific">Uncinocarpus reesii (strain UAMH 1704)</name>
    <dbReference type="NCBI Taxonomy" id="336963"/>
    <lineage>
        <taxon>Eukaryota</taxon>
        <taxon>Fungi</taxon>
        <taxon>Dikarya</taxon>
        <taxon>Ascomycota</taxon>
        <taxon>Pezizomycotina</taxon>
        <taxon>Eurotiomycetes</taxon>
        <taxon>Eurotiomycetidae</taxon>
        <taxon>Onygenales</taxon>
        <taxon>Onygenaceae</taxon>
        <taxon>Uncinocarpus</taxon>
    </lineage>
</organism>
<protein>
    <recommendedName>
        <fullName evidence="2">CUE domain-containing protein</fullName>
    </recommendedName>
</protein>
<dbReference type="OrthoDB" id="5577209at2759"/>
<reference evidence="4" key="1">
    <citation type="journal article" date="2009" name="Genome Res.">
        <title>Comparative genomic analyses of the human fungal pathogens Coccidioides and their relatives.</title>
        <authorList>
            <person name="Sharpton T.J."/>
            <person name="Stajich J.E."/>
            <person name="Rounsley S.D."/>
            <person name="Gardner M.J."/>
            <person name="Wortman J.R."/>
            <person name="Jordar V.S."/>
            <person name="Maiti R."/>
            <person name="Kodira C.D."/>
            <person name="Neafsey D.E."/>
            <person name="Zeng Q."/>
            <person name="Hung C.-Y."/>
            <person name="McMahan C."/>
            <person name="Muszewska A."/>
            <person name="Grynberg M."/>
            <person name="Mandel M.A."/>
            <person name="Kellner E.M."/>
            <person name="Barker B.M."/>
            <person name="Galgiani J.N."/>
            <person name="Orbach M.J."/>
            <person name="Kirkland T.N."/>
            <person name="Cole G.T."/>
            <person name="Henn M.R."/>
            <person name="Birren B.W."/>
            <person name="Taylor J.W."/>
        </authorList>
    </citation>
    <scope>NUCLEOTIDE SEQUENCE [LARGE SCALE GENOMIC DNA]</scope>
    <source>
        <strain evidence="4">UAMH 1704</strain>
    </source>
</reference>
<name>C4JX34_UNCRE</name>
<dbReference type="InterPro" id="IPR009060">
    <property type="entry name" value="UBA-like_sf"/>
</dbReference>
<dbReference type="PANTHER" id="PTHR21494">
    <property type="entry name" value="ACTIVATING SIGNAL COINTEGRATOR 1 COMPLEX SUBUNIT 2 ASC-1 COMPLEX SUBUNIT P100"/>
    <property type="match status" value="1"/>
</dbReference>
<dbReference type="KEGG" id="ure:UREG_06207"/>
<dbReference type="SUPFAM" id="SSF46934">
    <property type="entry name" value="UBA-like"/>
    <property type="match status" value="1"/>
</dbReference>
<evidence type="ECO:0000259" key="2">
    <source>
        <dbReference type="PROSITE" id="PS51140"/>
    </source>
</evidence>
<dbReference type="GeneID" id="8441884"/>
<dbReference type="Proteomes" id="UP000002058">
    <property type="component" value="Unassembled WGS sequence"/>
</dbReference>
<feature type="region of interest" description="Disordered" evidence="1">
    <location>
        <begin position="526"/>
        <end position="545"/>
    </location>
</feature>
<dbReference type="eggNOG" id="KOG4501">
    <property type="taxonomic scope" value="Eukaryota"/>
</dbReference>
<dbReference type="EMBL" id="CH476618">
    <property type="protein sequence ID" value="EEP81342.1"/>
    <property type="molecule type" value="Genomic_DNA"/>
</dbReference>
<dbReference type="PANTHER" id="PTHR21494:SF0">
    <property type="entry name" value="ACTIVATING SIGNAL COINTEGRATOR 1 COMPLEX SUBUNIT 2"/>
    <property type="match status" value="1"/>
</dbReference>
<dbReference type="InterPro" id="IPR003892">
    <property type="entry name" value="CUE"/>
</dbReference>
<dbReference type="OMA" id="KMSLVTQ"/>
<evidence type="ECO:0000313" key="3">
    <source>
        <dbReference type="EMBL" id="EEP81342.1"/>
    </source>
</evidence>
<accession>C4JX34</accession>